<evidence type="ECO:0000313" key="2">
    <source>
        <dbReference type="EMBL" id="QHT22881.1"/>
    </source>
</evidence>
<sequence>MKQHKTNIYEKNTTIPIPIPNNSLKEPISRKYELHNQIFDPTNFSPPNRFIHKLNKRIEYYYNLDITNNNCVKT</sequence>
<name>A0A6C0E2P3_9ZZZZ</name>
<feature type="compositionally biased region" description="Polar residues" evidence="1">
    <location>
        <begin position="9"/>
        <end position="22"/>
    </location>
</feature>
<reference evidence="2" key="1">
    <citation type="journal article" date="2020" name="Nature">
        <title>Giant virus diversity and host interactions through global metagenomics.</title>
        <authorList>
            <person name="Schulz F."/>
            <person name="Roux S."/>
            <person name="Paez-Espino D."/>
            <person name="Jungbluth S."/>
            <person name="Walsh D.A."/>
            <person name="Denef V.J."/>
            <person name="McMahon K.D."/>
            <person name="Konstantinidis K.T."/>
            <person name="Eloe-Fadrosh E.A."/>
            <person name="Kyrpides N.C."/>
            <person name="Woyke T."/>
        </authorList>
    </citation>
    <scope>NUCLEOTIDE SEQUENCE</scope>
    <source>
        <strain evidence="2">GVMAG-M-3300023179-114</strain>
    </source>
</reference>
<dbReference type="AlphaFoldDB" id="A0A6C0E2P3"/>
<proteinExistence type="predicted"/>
<protein>
    <submittedName>
        <fullName evidence="2">Uncharacterized protein</fullName>
    </submittedName>
</protein>
<accession>A0A6C0E2P3</accession>
<evidence type="ECO:0000256" key="1">
    <source>
        <dbReference type="SAM" id="MobiDB-lite"/>
    </source>
</evidence>
<organism evidence="2">
    <name type="scientific">viral metagenome</name>
    <dbReference type="NCBI Taxonomy" id="1070528"/>
    <lineage>
        <taxon>unclassified sequences</taxon>
        <taxon>metagenomes</taxon>
        <taxon>organismal metagenomes</taxon>
    </lineage>
</organism>
<feature type="region of interest" description="Disordered" evidence="1">
    <location>
        <begin position="1"/>
        <end position="22"/>
    </location>
</feature>
<dbReference type="EMBL" id="MN739721">
    <property type="protein sequence ID" value="QHT22881.1"/>
    <property type="molecule type" value="Genomic_DNA"/>
</dbReference>